<dbReference type="GO" id="GO:0008757">
    <property type="term" value="F:S-adenosylmethionine-dependent methyltransferase activity"/>
    <property type="evidence" value="ECO:0007669"/>
    <property type="project" value="InterPro"/>
</dbReference>
<keyword evidence="5" id="KW-0949">S-adenosyl-L-methionine</keyword>
<dbReference type="InterPro" id="IPR036291">
    <property type="entry name" value="NAD(P)-bd_dom_sf"/>
</dbReference>
<evidence type="ECO:0000313" key="13">
    <source>
        <dbReference type="Proteomes" id="UP000190312"/>
    </source>
</evidence>
<dbReference type="VEuPathDB" id="FungiDB:AO090038000108"/>
<dbReference type="VEuPathDB" id="FungiDB:AO090005000407"/>
<keyword evidence="4" id="KW-0808">Transferase</keyword>
<reference evidence="12 13" key="1">
    <citation type="submission" date="2016-10" db="EMBL/GenBank/DDBJ databases">
        <title>Genome sequencing of Aspergillus oryzae BCC7051.</title>
        <authorList>
            <person name="Thammarongtham C."/>
            <person name="Vorapreeda T."/>
            <person name="Nookaew I."/>
            <person name="Srisuk T."/>
            <person name="Land M."/>
            <person name="Jeennor S."/>
            <person name="Laoteng K."/>
        </authorList>
    </citation>
    <scope>NUCLEOTIDE SEQUENCE [LARGE SCALE GENOMIC DNA]</scope>
    <source>
        <strain evidence="12 13">BCC7051</strain>
    </source>
</reference>
<dbReference type="PROSITE" id="PS51585">
    <property type="entry name" value="SAM_MT_TPMT"/>
    <property type="match status" value="1"/>
</dbReference>
<dbReference type="eggNOG" id="KOG0023">
    <property type="taxonomic scope" value="Eukaryota"/>
</dbReference>
<protein>
    <submittedName>
        <fullName evidence="12">Alcohol dehydrogenase zinc-binding domain protein</fullName>
    </submittedName>
</protein>
<keyword evidence="3" id="KW-0489">Methyltransferase</keyword>
<name>A0A1S9D731_ASPOZ</name>
<dbReference type="InterPro" id="IPR013154">
    <property type="entry name" value="ADH-like_N"/>
</dbReference>
<dbReference type="Gene3D" id="3.90.180.10">
    <property type="entry name" value="Medium-chain alcohol dehydrogenases, catalytic domain"/>
    <property type="match status" value="1"/>
</dbReference>
<evidence type="ECO:0000256" key="1">
    <source>
        <dbReference type="ARBA" id="ARBA00001947"/>
    </source>
</evidence>
<comment type="caution">
    <text evidence="12">The sequence shown here is derived from an EMBL/GenBank/DDBJ whole genome shotgun (WGS) entry which is preliminary data.</text>
</comment>
<dbReference type="OrthoDB" id="1879366at2759"/>
<dbReference type="GO" id="GO:0004022">
    <property type="term" value="F:alcohol dehydrogenase (NAD+) activity"/>
    <property type="evidence" value="ECO:0007669"/>
    <property type="project" value="UniProtKB-ARBA"/>
</dbReference>
<dbReference type="Gene3D" id="3.40.50.720">
    <property type="entry name" value="NAD(P)-binding Rossmann-like Domain"/>
    <property type="match status" value="1"/>
</dbReference>
<evidence type="ECO:0000256" key="6">
    <source>
        <dbReference type="ARBA" id="ARBA00022723"/>
    </source>
</evidence>
<dbReference type="Gene3D" id="3.40.50.150">
    <property type="entry name" value="Vaccinia Virus protein VP39"/>
    <property type="match status" value="1"/>
</dbReference>
<dbReference type="SUPFAM" id="SSF51735">
    <property type="entry name" value="NAD(P)-binding Rossmann-fold domains"/>
    <property type="match status" value="1"/>
</dbReference>
<dbReference type="PANTHER" id="PTHR42940">
    <property type="entry name" value="ALCOHOL DEHYDROGENASE 1-RELATED"/>
    <property type="match status" value="1"/>
</dbReference>
<evidence type="ECO:0000256" key="4">
    <source>
        <dbReference type="ARBA" id="ARBA00022679"/>
    </source>
</evidence>
<dbReference type="CDD" id="cd08297">
    <property type="entry name" value="CAD3"/>
    <property type="match status" value="1"/>
</dbReference>
<feature type="domain" description="Enoyl reductase (ER)" evidence="11">
    <location>
        <begin position="19"/>
        <end position="331"/>
    </location>
</feature>
<dbReference type="GO" id="GO:0046872">
    <property type="term" value="F:metal ion binding"/>
    <property type="evidence" value="ECO:0007669"/>
    <property type="project" value="UniProtKB-KW"/>
</dbReference>
<evidence type="ECO:0000256" key="7">
    <source>
        <dbReference type="ARBA" id="ARBA00022833"/>
    </source>
</evidence>
<comment type="cofactor">
    <cofactor evidence="1">
        <name>Zn(2+)</name>
        <dbReference type="ChEBI" id="CHEBI:29105"/>
    </cofactor>
</comment>
<dbReference type="SUPFAM" id="SSF50129">
    <property type="entry name" value="GroES-like"/>
    <property type="match status" value="1"/>
</dbReference>
<dbReference type="InterPro" id="IPR008854">
    <property type="entry name" value="TPMT"/>
</dbReference>
<dbReference type="CDD" id="cd02440">
    <property type="entry name" value="AdoMet_MTases"/>
    <property type="match status" value="1"/>
</dbReference>
<keyword evidence="6" id="KW-0479">Metal-binding</keyword>
<dbReference type="InterPro" id="IPR011032">
    <property type="entry name" value="GroES-like_sf"/>
</dbReference>
<dbReference type="GO" id="GO:0005737">
    <property type="term" value="C:cytoplasm"/>
    <property type="evidence" value="ECO:0007669"/>
    <property type="project" value="TreeGrafter"/>
</dbReference>
<dbReference type="Pfam" id="PF08240">
    <property type="entry name" value="ADH_N"/>
    <property type="match status" value="1"/>
</dbReference>
<dbReference type="SUPFAM" id="SSF53335">
    <property type="entry name" value="S-adenosyl-L-methionine-dependent methyltransferases"/>
    <property type="match status" value="1"/>
</dbReference>
<evidence type="ECO:0000256" key="9">
    <source>
        <dbReference type="ARBA" id="ARBA00023027"/>
    </source>
</evidence>
<dbReference type="Proteomes" id="UP000190312">
    <property type="component" value="Unassembled WGS sequence"/>
</dbReference>
<dbReference type="InterPro" id="IPR013149">
    <property type="entry name" value="ADH-like_C"/>
</dbReference>
<dbReference type="InterPro" id="IPR020843">
    <property type="entry name" value="ER"/>
</dbReference>
<evidence type="ECO:0000313" key="12">
    <source>
        <dbReference type="EMBL" id="OOO04917.1"/>
    </source>
</evidence>
<evidence type="ECO:0000256" key="2">
    <source>
        <dbReference type="ARBA" id="ARBA00008072"/>
    </source>
</evidence>
<dbReference type="FunFam" id="3.40.50.720:FF:000039">
    <property type="entry name" value="Alcohol dehydrogenase AdhP"/>
    <property type="match status" value="1"/>
</dbReference>
<keyword evidence="7" id="KW-0862">Zinc</keyword>
<evidence type="ECO:0000256" key="3">
    <source>
        <dbReference type="ARBA" id="ARBA00022603"/>
    </source>
</evidence>
<dbReference type="PANTHER" id="PTHR42940:SF1">
    <property type="entry name" value="ENOYL REDUCTASE (ER) DOMAIN-CONTAINING PROTEIN"/>
    <property type="match status" value="1"/>
</dbReference>
<dbReference type="EMBL" id="MKZY01000010">
    <property type="protein sequence ID" value="OOO04917.1"/>
    <property type="molecule type" value="Genomic_DNA"/>
</dbReference>
<dbReference type="Pfam" id="PF05724">
    <property type="entry name" value="TPMT"/>
    <property type="match status" value="1"/>
</dbReference>
<proteinExistence type="inferred from homology"/>
<keyword evidence="9" id="KW-0520">NAD</keyword>
<keyword evidence="8" id="KW-0560">Oxidoreductase</keyword>
<evidence type="ECO:0000256" key="10">
    <source>
        <dbReference type="SAM" id="MobiDB-lite"/>
    </source>
</evidence>
<dbReference type="AlphaFoldDB" id="A0A1S9D731"/>
<dbReference type="Pfam" id="PF00107">
    <property type="entry name" value="ADH_zinc_N"/>
    <property type="match status" value="1"/>
</dbReference>
<accession>A0A1S9D731</accession>
<dbReference type="GO" id="GO:0032259">
    <property type="term" value="P:methylation"/>
    <property type="evidence" value="ECO:0007669"/>
    <property type="project" value="UniProtKB-KW"/>
</dbReference>
<evidence type="ECO:0000256" key="8">
    <source>
        <dbReference type="ARBA" id="ARBA00023002"/>
    </source>
</evidence>
<feature type="region of interest" description="Disordered" evidence="10">
    <location>
        <begin position="1"/>
        <end position="31"/>
    </location>
</feature>
<sequence>MTIPDIPTRQRAAVRRGTGESATTTIENIDVPQPGPGQILVKINWTGLCGSDKSLLHDDWKDFGVNMLPQSQGIAGHEGAGVVVAVGEGMQKRWKVGDRAGIKWIASTCGECEFCLNGVDEVHCEKQINSGFSAPGTFQEYCLVDGRYTSKIPDGVSDEEAGPIMCGGVTAYTACKRSAVKSGQWLVLPGAGGGLGHLAIQYARAMGMRVLAIDGGDEKRDLCEKLGAEAYIDFQKFKAPADLKDEVMRITKHGAHGVVVTAASKTVYEWAPMYLRPGGTMVVVGLPNDPSILAGAPPLVLALRRLNIVGNITGSLRDVEEALDFTARGIVHPILSKGKLEDLDSWIEKLKAGQVAGRAHLLHFKIGRLMVGIPSYVVQAEENGGSNGPKLDAWEEGPALFQGRLIGHFHDRPLEEHGSGWSSLWDSNESDLWDRGKPSPALIDLIEQEKDAAIFRPLKPDGQRKKALVPGCGRGYDVIMLALHGFDAYGLEISATGVSTAKKYAASEMQRPQEYNFGLGWTGPVTPGNASFVEGDFFKPGWERQISANGDIKFDLVYDYTFLCALHPQMRPQWAARMSEVVAPDGVLVCLEFPMYKDPTQPGPPWGLNGVHWDLLARGGDGIKNIGEEAEVEEVDQLPGRFRRLQYHKPARSYDAGRGADMLSVYALK</sequence>
<gene>
    <name evidence="12" type="ORF">OAory_01112540</name>
</gene>
<dbReference type="InterPro" id="IPR029063">
    <property type="entry name" value="SAM-dependent_MTases_sf"/>
</dbReference>
<evidence type="ECO:0000259" key="11">
    <source>
        <dbReference type="SMART" id="SM00829"/>
    </source>
</evidence>
<organism evidence="12 13">
    <name type="scientific">Aspergillus oryzae</name>
    <name type="common">Yellow koji mold</name>
    <dbReference type="NCBI Taxonomy" id="5062"/>
    <lineage>
        <taxon>Eukaryota</taxon>
        <taxon>Fungi</taxon>
        <taxon>Dikarya</taxon>
        <taxon>Ascomycota</taxon>
        <taxon>Pezizomycotina</taxon>
        <taxon>Eurotiomycetes</taxon>
        <taxon>Eurotiomycetidae</taxon>
        <taxon>Eurotiales</taxon>
        <taxon>Aspergillaceae</taxon>
        <taxon>Aspergillus</taxon>
        <taxon>Aspergillus subgen. Circumdati</taxon>
    </lineage>
</organism>
<evidence type="ECO:0000256" key="5">
    <source>
        <dbReference type="ARBA" id="ARBA00022691"/>
    </source>
</evidence>
<comment type="similarity">
    <text evidence="2">Belongs to the zinc-containing alcohol dehydrogenase family.</text>
</comment>
<dbReference type="SMART" id="SM00829">
    <property type="entry name" value="PKS_ER"/>
    <property type="match status" value="1"/>
</dbReference>